<dbReference type="Proteomes" id="UP001159427">
    <property type="component" value="Unassembled WGS sequence"/>
</dbReference>
<feature type="non-terminal residue" evidence="2">
    <location>
        <position position="1"/>
    </location>
</feature>
<feature type="region of interest" description="Disordered" evidence="1">
    <location>
        <begin position="333"/>
        <end position="374"/>
    </location>
</feature>
<reference evidence="2 3" key="1">
    <citation type="submission" date="2022-05" db="EMBL/GenBank/DDBJ databases">
        <authorList>
            <consortium name="Genoscope - CEA"/>
            <person name="William W."/>
        </authorList>
    </citation>
    <scope>NUCLEOTIDE SEQUENCE [LARGE SCALE GENOMIC DNA]</scope>
</reference>
<accession>A0ABN8RUN8</accession>
<dbReference type="EMBL" id="CALNXI010002017">
    <property type="protein sequence ID" value="CAH3181586.1"/>
    <property type="molecule type" value="Genomic_DNA"/>
</dbReference>
<evidence type="ECO:0000313" key="2">
    <source>
        <dbReference type="EMBL" id="CAH3181586.1"/>
    </source>
</evidence>
<comment type="caution">
    <text evidence="2">The sequence shown here is derived from an EMBL/GenBank/DDBJ whole genome shotgun (WGS) entry which is preliminary data.</text>
</comment>
<feature type="region of interest" description="Disordered" evidence="1">
    <location>
        <begin position="20"/>
        <end position="49"/>
    </location>
</feature>
<feature type="compositionally biased region" description="Low complexity" evidence="1">
    <location>
        <begin position="77"/>
        <end position="89"/>
    </location>
</feature>
<organism evidence="2 3">
    <name type="scientific">Porites evermanni</name>
    <dbReference type="NCBI Taxonomy" id="104178"/>
    <lineage>
        <taxon>Eukaryota</taxon>
        <taxon>Metazoa</taxon>
        <taxon>Cnidaria</taxon>
        <taxon>Anthozoa</taxon>
        <taxon>Hexacorallia</taxon>
        <taxon>Scleractinia</taxon>
        <taxon>Fungiina</taxon>
        <taxon>Poritidae</taxon>
        <taxon>Porites</taxon>
    </lineage>
</organism>
<feature type="compositionally biased region" description="Basic and acidic residues" evidence="1">
    <location>
        <begin position="338"/>
        <end position="347"/>
    </location>
</feature>
<name>A0ABN8RUN8_9CNID</name>
<keyword evidence="3" id="KW-1185">Reference proteome</keyword>
<sequence>TKKEEERNLKEEIKVMLDELKKKKPTDQTGAIRPSQLPPNDIKIPFGTDKAGQAKIKAVNSSFNPKEINIMEKRRATNNLTENESGNNNPQGKGKKEHGEFEDLIKCGSREGLKGKVLKELESQFECEFLTAEVDIWGWSVQRSNARFYSGVMDAVAIRVTGPKPEVLVVDWKTTGKTDVSYLRTWWDKATNFSVPLYQCLVYREILAKHLSNDLNVKVGVMIVPYHQSHPELLKPGLCVDFTEMEEKGLLTGLKKYRWCSQDSEVVCTIKFPECKLFKKLKILTELQCVDKSTELLKDGALLKDVISDDATIGVLREELGLLQLKVTNEVEKEGEEETRVEGRDGEDGVSGGKGGRGRERRANEVGNGVSRSGGEGGRLGLELIGLGMVVMVVEDEKEQYKKKKMEEVVVEGEG</sequence>
<evidence type="ECO:0000313" key="3">
    <source>
        <dbReference type="Proteomes" id="UP001159427"/>
    </source>
</evidence>
<proteinExistence type="predicted"/>
<evidence type="ECO:0000256" key="1">
    <source>
        <dbReference type="SAM" id="MobiDB-lite"/>
    </source>
</evidence>
<feature type="region of interest" description="Disordered" evidence="1">
    <location>
        <begin position="76"/>
        <end position="98"/>
    </location>
</feature>
<evidence type="ECO:0008006" key="4">
    <source>
        <dbReference type="Google" id="ProtNLM"/>
    </source>
</evidence>
<gene>
    <name evidence="2" type="ORF">PEVE_00013731</name>
</gene>
<protein>
    <recommendedName>
        <fullName evidence="4">PD-(D/E)XK endonuclease-like domain-containing protein</fullName>
    </recommendedName>
</protein>